<dbReference type="GO" id="GO:0004609">
    <property type="term" value="F:phosphatidylserine decarboxylase activity"/>
    <property type="evidence" value="ECO:0007669"/>
    <property type="project" value="UniProtKB-EC"/>
</dbReference>
<keyword evidence="8" id="KW-0456">Lyase</keyword>
<keyword evidence="9" id="KW-1208">Phospholipid metabolism</keyword>
<dbReference type="PANTHER" id="PTHR10067">
    <property type="entry name" value="PHOSPHATIDYLSERINE DECARBOXYLASE"/>
    <property type="match status" value="1"/>
</dbReference>
<evidence type="ECO:0000256" key="3">
    <source>
        <dbReference type="ARBA" id="ARBA00012243"/>
    </source>
</evidence>
<evidence type="ECO:0000256" key="8">
    <source>
        <dbReference type="ARBA" id="ARBA00023239"/>
    </source>
</evidence>
<dbReference type="Pfam" id="PF02666">
    <property type="entry name" value="PS_Dcarbxylase"/>
    <property type="match status" value="1"/>
</dbReference>
<evidence type="ECO:0000256" key="6">
    <source>
        <dbReference type="ARBA" id="ARBA00023098"/>
    </source>
</evidence>
<keyword evidence="6" id="KW-0443">Lipid metabolism</keyword>
<keyword evidence="10" id="KW-0670">Pyruvate</keyword>
<keyword evidence="4" id="KW-0444">Lipid biosynthesis</keyword>
<sequence>MPFEPPKITDKKNAIWIEIAKPGFRDPRYLWSDYWRRFNTITIPLLDEDAYFADALTAAKEAQSRQHLEELLAKRFEARRKELEQTVRDIFYASFSPRTPFPSEAARTAASKDAHWGWMTFVRKTGKFEREQQPLLKKLRIILLFNPLTEWIDTTHAMRLYLHESALKQGKKEGQPESKKRIKQFIATYHINMDDFEPSDPDKYTNFEDFFTRRHKPGTRPTHAAEDASSAVVVADSRVVAYKSVAETTKLWIKGRDFSITNLVMDTDLGLRFREAAVASFRLSPQDYHRYHAPVAGRIRMFRSVPGDYYQVDAVALQSKVDILTRNRRQYVVIESEAFGDVLFVAIGATDVGSVEIHERFREPAAQVSKGDELGIFQFGGSSIIVAFEKGRIEFDQDLVELSKQKIQVAVEVGMSLGHAVGRN</sequence>
<dbReference type="EMBL" id="OUUZ01000008">
    <property type="protein sequence ID" value="SPQ21484.1"/>
    <property type="molecule type" value="Genomic_DNA"/>
</dbReference>
<organism evidence="12 13">
    <name type="scientific">Thermothielavioides terrestris</name>
    <dbReference type="NCBI Taxonomy" id="2587410"/>
    <lineage>
        <taxon>Eukaryota</taxon>
        <taxon>Fungi</taxon>
        <taxon>Dikarya</taxon>
        <taxon>Ascomycota</taxon>
        <taxon>Pezizomycotina</taxon>
        <taxon>Sordariomycetes</taxon>
        <taxon>Sordariomycetidae</taxon>
        <taxon>Sordariales</taxon>
        <taxon>Chaetomiaceae</taxon>
        <taxon>Thermothielavioides</taxon>
    </lineage>
</organism>
<dbReference type="UniPathway" id="UPA00558"/>
<gene>
    <name evidence="12" type="ORF">TT172_LOCUS3903</name>
</gene>
<dbReference type="InterPro" id="IPR003817">
    <property type="entry name" value="PS_Dcarbxylase"/>
</dbReference>
<dbReference type="Proteomes" id="UP000289323">
    <property type="component" value="Unassembled WGS sequence"/>
</dbReference>
<accession>A0A446BG28</accession>
<evidence type="ECO:0000256" key="5">
    <source>
        <dbReference type="ARBA" id="ARBA00022793"/>
    </source>
</evidence>
<dbReference type="AlphaFoldDB" id="A0A446BG28"/>
<evidence type="ECO:0000256" key="10">
    <source>
        <dbReference type="ARBA" id="ARBA00023317"/>
    </source>
</evidence>
<comment type="pathway">
    <text evidence="2">Lipid metabolism.</text>
</comment>
<dbReference type="EC" id="4.1.1.65" evidence="3"/>
<keyword evidence="5" id="KW-0210">Decarboxylase</keyword>
<evidence type="ECO:0000256" key="4">
    <source>
        <dbReference type="ARBA" id="ARBA00022516"/>
    </source>
</evidence>
<evidence type="ECO:0000313" key="12">
    <source>
        <dbReference type="EMBL" id="SPQ21484.1"/>
    </source>
</evidence>
<reference evidence="12 13" key="1">
    <citation type="submission" date="2018-04" db="EMBL/GenBank/DDBJ databases">
        <authorList>
            <person name="Huttner S."/>
            <person name="Dainat J."/>
        </authorList>
    </citation>
    <scope>NUCLEOTIDE SEQUENCE [LARGE SCALE GENOMIC DNA]</scope>
</reference>
<proteinExistence type="predicted"/>
<name>A0A446BG28_9PEZI</name>
<evidence type="ECO:0000256" key="2">
    <source>
        <dbReference type="ARBA" id="ARBA00005189"/>
    </source>
</evidence>
<dbReference type="PANTHER" id="PTHR10067:SF11">
    <property type="entry name" value="PHOSPHATIDYLSERINE DECARBOXYLASE"/>
    <property type="match status" value="1"/>
</dbReference>
<evidence type="ECO:0000256" key="9">
    <source>
        <dbReference type="ARBA" id="ARBA00023264"/>
    </source>
</evidence>
<evidence type="ECO:0000256" key="11">
    <source>
        <dbReference type="ARBA" id="ARBA00024326"/>
    </source>
</evidence>
<dbReference type="GO" id="GO:0006646">
    <property type="term" value="P:phosphatidylethanolamine biosynthetic process"/>
    <property type="evidence" value="ECO:0007669"/>
    <property type="project" value="UniProtKB-UniPathway"/>
</dbReference>
<dbReference type="NCBIfam" id="TIGR00163">
    <property type="entry name" value="PS_decarb"/>
    <property type="match status" value="1"/>
</dbReference>
<evidence type="ECO:0000256" key="1">
    <source>
        <dbReference type="ARBA" id="ARBA00001928"/>
    </source>
</evidence>
<evidence type="ECO:0000313" key="13">
    <source>
        <dbReference type="Proteomes" id="UP000289323"/>
    </source>
</evidence>
<dbReference type="InterPro" id="IPR033177">
    <property type="entry name" value="PSD-B"/>
</dbReference>
<protein>
    <recommendedName>
        <fullName evidence="3">phosphatidylserine decarboxylase</fullName>
        <ecNumber evidence="3">4.1.1.65</ecNumber>
    </recommendedName>
</protein>
<evidence type="ECO:0000256" key="7">
    <source>
        <dbReference type="ARBA" id="ARBA00023209"/>
    </source>
</evidence>
<keyword evidence="7" id="KW-0594">Phospholipid biosynthesis</keyword>
<comment type="pathway">
    <text evidence="11">Phospholipid metabolism; phosphatidylethanolamine biosynthesis.</text>
</comment>
<comment type="cofactor">
    <cofactor evidence="1">
        <name>pyruvate</name>
        <dbReference type="ChEBI" id="CHEBI:15361"/>
    </cofactor>
</comment>